<keyword evidence="2" id="KW-1185">Reference proteome</keyword>
<protein>
    <submittedName>
        <fullName evidence="1">Uncharacterized protein</fullName>
    </submittedName>
</protein>
<dbReference type="AlphaFoldDB" id="A0A2T3AHX9"/>
<dbReference type="InParanoid" id="A0A2T3AHX9"/>
<dbReference type="Proteomes" id="UP000241462">
    <property type="component" value="Unassembled WGS sequence"/>
</dbReference>
<reference evidence="1 2" key="1">
    <citation type="journal article" date="2018" name="Mycol. Prog.">
        <title>Coniella lustricola, a new species from submerged detritus.</title>
        <authorList>
            <person name="Raudabaugh D.B."/>
            <person name="Iturriaga T."/>
            <person name="Carver A."/>
            <person name="Mondo S."/>
            <person name="Pangilinan J."/>
            <person name="Lipzen A."/>
            <person name="He G."/>
            <person name="Amirebrahimi M."/>
            <person name="Grigoriev I.V."/>
            <person name="Miller A.N."/>
        </authorList>
    </citation>
    <scope>NUCLEOTIDE SEQUENCE [LARGE SCALE GENOMIC DNA]</scope>
    <source>
        <strain evidence="1 2">B22-T-1</strain>
    </source>
</reference>
<gene>
    <name evidence="1" type="ORF">BD289DRAFT_65402</name>
</gene>
<sequence length="149" mass="16702">MLSKHRLFPLGSKQMRISSSIRQLYERTVQGTQRLILTLQSISNGMSGFLCPYLLPEMHNPNEPNSPSHLFDNVPQRATTCYNVLQRATTWSAWQAATPHSRQIGWIHLQHASRCSGLSATSCALCISMPPCSVGDTVLHSVLWIWISI</sequence>
<proteinExistence type="predicted"/>
<name>A0A2T3AHX9_9PEZI</name>
<accession>A0A2T3AHX9</accession>
<evidence type="ECO:0000313" key="2">
    <source>
        <dbReference type="Proteomes" id="UP000241462"/>
    </source>
</evidence>
<dbReference type="EMBL" id="KZ678387">
    <property type="protein sequence ID" value="PSR98971.1"/>
    <property type="molecule type" value="Genomic_DNA"/>
</dbReference>
<organism evidence="1 2">
    <name type="scientific">Coniella lustricola</name>
    <dbReference type="NCBI Taxonomy" id="2025994"/>
    <lineage>
        <taxon>Eukaryota</taxon>
        <taxon>Fungi</taxon>
        <taxon>Dikarya</taxon>
        <taxon>Ascomycota</taxon>
        <taxon>Pezizomycotina</taxon>
        <taxon>Sordariomycetes</taxon>
        <taxon>Sordariomycetidae</taxon>
        <taxon>Diaporthales</taxon>
        <taxon>Schizoparmaceae</taxon>
        <taxon>Coniella</taxon>
    </lineage>
</organism>
<evidence type="ECO:0000313" key="1">
    <source>
        <dbReference type="EMBL" id="PSR98971.1"/>
    </source>
</evidence>